<protein>
    <submittedName>
        <fullName evidence="3">SDR family oxidoreductase</fullName>
        <ecNumber evidence="3">1.-.-.-</ecNumber>
    </submittedName>
</protein>
<dbReference type="Gene3D" id="3.40.50.720">
    <property type="entry name" value="NAD(P)-binding Rossmann-like Domain"/>
    <property type="match status" value="1"/>
</dbReference>
<reference evidence="3 4" key="1">
    <citation type="submission" date="2023-09" db="EMBL/GenBank/DDBJ databases">
        <title>Thalassobella suaedae gen. nov., sp. nov., a marine bacterium of the family Flavobacteriaceae isolated from a halophyte Suaeda japonica.</title>
        <authorList>
            <person name="Lee S.Y."/>
            <person name="Hwang C.Y."/>
        </authorList>
    </citation>
    <scope>NUCLEOTIDE SEQUENCE [LARGE SCALE GENOMIC DNA]</scope>
    <source>
        <strain evidence="3 4">HL-DH10</strain>
    </source>
</reference>
<dbReference type="InterPro" id="IPR020904">
    <property type="entry name" value="Sc_DH/Rdtase_CS"/>
</dbReference>
<evidence type="ECO:0000256" key="2">
    <source>
        <dbReference type="ARBA" id="ARBA00023002"/>
    </source>
</evidence>
<accession>A0ABY9Y2D5</accession>
<evidence type="ECO:0000313" key="3">
    <source>
        <dbReference type="EMBL" id="WNH12262.1"/>
    </source>
</evidence>
<keyword evidence="4" id="KW-1185">Reference proteome</keyword>
<dbReference type="SUPFAM" id="SSF51735">
    <property type="entry name" value="NAD(P)-binding Rossmann-fold domains"/>
    <property type="match status" value="1"/>
</dbReference>
<dbReference type="GO" id="GO:0016491">
    <property type="term" value="F:oxidoreductase activity"/>
    <property type="evidence" value="ECO:0007669"/>
    <property type="project" value="UniProtKB-KW"/>
</dbReference>
<keyword evidence="2 3" id="KW-0560">Oxidoreductase</keyword>
<dbReference type="PRINTS" id="PR00080">
    <property type="entry name" value="SDRFAMILY"/>
</dbReference>
<dbReference type="CDD" id="cd05233">
    <property type="entry name" value="SDR_c"/>
    <property type="match status" value="1"/>
</dbReference>
<dbReference type="RefSeq" id="WP_415862243.1">
    <property type="nucleotide sequence ID" value="NZ_CP134536.1"/>
</dbReference>
<proteinExistence type="inferred from homology"/>
<dbReference type="InterPro" id="IPR036291">
    <property type="entry name" value="NAD(P)-bd_dom_sf"/>
</dbReference>
<sequence>MKKENKTALVTGSSSGVGASSCVEFAKRGWNVVINYSKSKSQAYELAETCKSLGVDVLVCQANVADEADCKRIVEETINTFGRIDALVNNAGATRFCDYNDLDGLNKKDFQDLYEVNVIGAYQMVKFAAPHLKKSHGAIVNISSISAISGVGSSIAYSVSKGALSTMTLALAHALAPEVRVNGVCPGFTQTRWTKGFLGDRYESVKKNFEKLTLINKTSLPEDIAKGIIYLAVDAATTSGQIITIDGGQLVNQGKI</sequence>
<dbReference type="PROSITE" id="PS00061">
    <property type="entry name" value="ADH_SHORT"/>
    <property type="match status" value="1"/>
</dbReference>
<name>A0ABY9Y2D5_9FLAO</name>
<organism evidence="3 4">
    <name type="scientific">Thalassobellus suaedae</name>
    <dbReference type="NCBI Taxonomy" id="3074124"/>
    <lineage>
        <taxon>Bacteria</taxon>
        <taxon>Pseudomonadati</taxon>
        <taxon>Bacteroidota</taxon>
        <taxon>Flavobacteriia</taxon>
        <taxon>Flavobacteriales</taxon>
        <taxon>Flavobacteriaceae</taxon>
        <taxon>Thalassobellus</taxon>
    </lineage>
</organism>
<dbReference type="PRINTS" id="PR00081">
    <property type="entry name" value="GDHRDH"/>
</dbReference>
<dbReference type="PROSITE" id="PS51257">
    <property type="entry name" value="PROKAR_LIPOPROTEIN"/>
    <property type="match status" value="1"/>
</dbReference>
<dbReference type="PANTHER" id="PTHR43639:SF1">
    <property type="entry name" value="SHORT-CHAIN DEHYDROGENASE_REDUCTASE FAMILY PROTEIN"/>
    <property type="match status" value="1"/>
</dbReference>
<dbReference type="EMBL" id="CP134536">
    <property type="protein sequence ID" value="WNH12262.1"/>
    <property type="molecule type" value="Genomic_DNA"/>
</dbReference>
<comment type="similarity">
    <text evidence="1">Belongs to the short-chain dehydrogenases/reductases (SDR) family.</text>
</comment>
<gene>
    <name evidence="3" type="ORF">RHP49_15390</name>
</gene>
<dbReference type="PANTHER" id="PTHR43639">
    <property type="entry name" value="OXIDOREDUCTASE, SHORT-CHAIN DEHYDROGENASE/REDUCTASE FAMILY (AFU_ORTHOLOGUE AFUA_5G02870)"/>
    <property type="match status" value="1"/>
</dbReference>
<dbReference type="Pfam" id="PF13561">
    <property type="entry name" value="adh_short_C2"/>
    <property type="match status" value="1"/>
</dbReference>
<dbReference type="EC" id="1.-.-.-" evidence="3"/>
<evidence type="ECO:0000256" key="1">
    <source>
        <dbReference type="ARBA" id="ARBA00006484"/>
    </source>
</evidence>
<dbReference type="Proteomes" id="UP001303407">
    <property type="component" value="Chromosome"/>
</dbReference>
<dbReference type="InterPro" id="IPR002347">
    <property type="entry name" value="SDR_fam"/>
</dbReference>
<evidence type="ECO:0000313" key="4">
    <source>
        <dbReference type="Proteomes" id="UP001303407"/>
    </source>
</evidence>